<keyword evidence="3" id="KW-1185">Reference proteome</keyword>
<protein>
    <recommendedName>
        <fullName evidence="1">HTH cro/C1-type domain-containing protein</fullName>
    </recommendedName>
</protein>
<dbReference type="PROSITE" id="PS50943">
    <property type="entry name" value="HTH_CROC1"/>
    <property type="match status" value="1"/>
</dbReference>
<feature type="domain" description="HTH cro/C1-type" evidence="1">
    <location>
        <begin position="1"/>
        <end position="51"/>
    </location>
</feature>
<dbReference type="Gene3D" id="1.10.260.40">
    <property type="entry name" value="lambda repressor-like DNA-binding domains"/>
    <property type="match status" value="1"/>
</dbReference>
<dbReference type="Proteomes" id="UP001500449">
    <property type="component" value="Unassembled WGS sequence"/>
</dbReference>
<comment type="caution">
    <text evidence="2">The sequence shown here is derived from an EMBL/GenBank/DDBJ whole genome shotgun (WGS) entry which is preliminary data.</text>
</comment>
<name>A0ABN2NPH5_9PSEU</name>
<dbReference type="SUPFAM" id="SSF47413">
    <property type="entry name" value="lambda repressor-like DNA-binding domains"/>
    <property type="match status" value="1"/>
</dbReference>
<sequence>MRAILGLTQDEVARTQEWSAAKVHRIEKGISPITKNDLAALLRSYGVTDPLRVDELQRLAQAARRQRQKLPYSTYGDVLTLEARRFFAYEQNADRISEVAMLVLPGLLQTPAYTRALLSGGHGTDSTRFTRLAEIRADRQQRITAADGGPRLHFYLDEAVLTRAIGGPSTMLEQLDHLGELSRRPTVTVRIIPLALGANPGLRGSFVLLEFLAEGAPAVVYLEDRRGDSVEDAPEVTDGFRDVLAELARDAAPADRTAAALDAARAVLRAGAAPQER</sequence>
<proteinExistence type="predicted"/>
<reference evidence="2 3" key="1">
    <citation type="journal article" date="2019" name="Int. J. Syst. Evol. Microbiol.">
        <title>The Global Catalogue of Microorganisms (GCM) 10K type strain sequencing project: providing services to taxonomists for standard genome sequencing and annotation.</title>
        <authorList>
            <consortium name="The Broad Institute Genomics Platform"/>
            <consortium name="The Broad Institute Genome Sequencing Center for Infectious Disease"/>
            <person name="Wu L."/>
            <person name="Ma J."/>
        </authorList>
    </citation>
    <scope>NUCLEOTIDE SEQUENCE [LARGE SCALE GENOMIC DNA]</scope>
    <source>
        <strain evidence="2 3">JCM 16009</strain>
    </source>
</reference>
<organism evidence="2 3">
    <name type="scientific">Pseudonocardia ailaonensis</name>
    <dbReference type="NCBI Taxonomy" id="367279"/>
    <lineage>
        <taxon>Bacteria</taxon>
        <taxon>Bacillati</taxon>
        <taxon>Actinomycetota</taxon>
        <taxon>Actinomycetes</taxon>
        <taxon>Pseudonocardiales</taxon>
        <taxon>Pseudonocardiaceae</taxon>
        <taxon>Pseudonocardia</taxon>
    </lineage>
</organism>
<dbReference type="InterPro" id="IPR001387">
    <property type="entry name" value="Cro/C1-type_HTH"/>
</dbReference>
<evidence type="ECO:0000313" key="2">
    <source>
        <dbReference type="EMBL" id="GAA1875393.1"/>
    </source>
</evidence>
<dbReference type="Pfam" id="PF19054">
    <property type="entry name" value="DUF5753"/>
    <property type="match status" value="1"/>
</dbReference>
<dbReference type="InterPro" id="IPR043917">
    <property type="entry name" value="DUF5753"/>
</dbReference>
<dbReference type="Pfam" id="PF13560">
    <property type="entry name" value="HTH_31"/>
    <property type="match status" value="1"/>
</dbReference>
<dbReference type="EMBL" id="BAAAQK010000028">
    <property type="protein sequence ID" value="GAA1875393.1"/>
    <property type="molecule type" value="Genomic_DNA"/>
</dbReference>
<dbReference type="InterPro" id="IPR010982">
    <property type="entry name" value="Lambda_DNA-bd_dom_sf"/>
</dbReference>
<dbReference type="CDD" id="cd00093">
    <property type="entry name" value="HTH_XRE"/>
    <property type="match status" value="1"/>
</dbReference>
<evidence type="ECO:0000313" key="3">
    <source>
        <dbReference type="Proteomes" id="UP001500449"/>
    </source>
</evidence>
<gene>
    <name evidence="2" type="ORF">GCM10009836_65860</name>
</gene>
<evidence type="ECO:0000259" key="1">
    <source>
        <dbReference type="PROSITE" id="PS50943"/>
    </source>
</evidence>
<accession>A0ABN2NPH5</accession>